<name>A0A844ZNR1_9SPHN</name>
<dbReference type="InterPro" id="IPR013108">
    <property type="entry name" value="Amidohydro_3"/>
</dbReference>
<dbReference type="RefSeq" id="WP_160604553.1">
    <property type="nucleotide sequence ID" value="NZ_WTYX01000001.1"/>
</dbReference>
<keyword evidence="2" id="KW-0378">Hydrolase</keyword>
<organism evidence="2 3">
    <name type="scientific">Pontixanthobacter aquaemixtae</name>
    <dbReference type="NCBI Taxonomy" id="1958940"/>
    <lineage>
        <taxon>Bacteria</taxon>
        <taxon>Pseudomonadati</taxon>
        <taxon>Pseudomonadota</taxon>
        <taxon>Alphaproteobacteria</taxon>
        <taxon>Sphingomonadales</taxon>
        <taxon>Erythrobacteraceae</taxon>
        <taxon>Pontixanthobacter</taxon>
    </lineage>
</organism>
<dbReference type="Proteomes" id="UP000442714">
    <property type="component" value="Unassembled WGS sequence"/>
</dbReference>
<evidence type="ECO:0000259" key="1">
    <source>
        <dbReference type="Pfam" id="PF07969"/>
    </source>
</evidence>
<feature type="domain" description="Amidohydrolase 3" evidence="1">
    <location>
        <begin position="18"/>
        <end position="440"/>
    </location>
</feature>
<protein>
    <submittedName>
        <fullName evidence="2">Amidohydrolase family protein</fullName>
    </submittedName>
</protein>
<proteinExistence type="predicted"/>
<accession>A0A844ZNR1</accession>
<dbReference type="GO" id="GO:0016810">
    <property type="term" value="F:hydrolase activity, acting on carbon-nitrogen (but not peptide) bonds"/>
    <property type="evidence" value="ECO:0007669"/>
    <property type="project" value="InterPro"/>
</dbReference>
<dbReference type="InterPro" id="IPR032466">
    <property type="entry name" value="Metal_Hydrolase"/>
</dbReference>
<dbReference type="SUPFAM" id="SSF51338">
    <property type="entry name" value="Composite domain of metallo-dependent hydrolases"/>
    <property type="match status" value="1"/>
</dbReference>
<gene>
    <name evidence="2" type="ORF">GRI41_00810</name>
</gene>
<reference evidence="2 3" key="1">
    <citation type="submission" date="2019-12" db="EMBL/GenBank/DDBJ databases">
        <title>Genomic-based taxomic classification of the family Erythrobacteraceae.</title>
        <authorList>
            <person name="Xu L."/>
        </authorList>
    </citation>
    <scope>NUCLEOTIDE SEQUENCE [LARGE SCALE GENOMIC DNA]</scope>
    <source>
        <strain evidence="2 3">KCTC 52763</strain>
    </source>
</reference>
<dbReference type="Gene3D" id="3.20.20.140">
    <property type="entry name" value="Metal-dependent hydrolases"/>
    <property type="match status" value="2"/>
</dbReference>
<evidence type="ECO:0000313" key="3">
    <source>
        <dbReference type="Proteomes" id="UP000442714"/>
    </source>
</evidence>
<comment type="caution">
    <text evidence="2">The sequence shown here is derived from an EMBL/GenBank/DDBJ whole genome shotgun (WGS) entry which is preliminary data.</text>
</comment>
<dbReference type="EMBL" id="WTYX01000001">
    <property type="protein sequence ID" value="MXO89353.1"/>
    <property type="molecule type" value="Genomic_DNA"/>
</dbReference>
<evidence type="ECO:0000313" key="2">
    <source>
        <dbReference type="EMBL" id="MXO89353.1"/>
    </source>
</evidence>
<dbReference type="AlphaFoldDB" id="A0A844ZNR1"/>
<dbReference type="SUPFAM" id="SSF51556">
    <property type="entry name" value="Metallo-dependent hydrolases"/>
    <property type="match status" value="1"/>
</dbReference>
<dbReference type="OrthoDB" id="9766983at2"/>
<dbReference type="InterPro" id="IPR011059">
    <property type="entry name" value="Metal-dep_hydrolase_composite"/>
</dbReference>
<sequence length="484" mass="51564">MTLCTGADLGRIRARRCPGFIDPHTHAGSDLASGDKARRANLPFAFQGVTTVVVGNDGDGKPEISELAKNARSAGIGTNVAYLAGLGPIREAVLGKANRAPSPDELAQMKQITRSAMCEGAWGLSAGLYYVPQNYASSEEVIALAKVAAEFNGYYDTHLRDESTYNITVTGAVNEAISIGRAADIPVHISHIKALGPAVWGHSTKMIAAIEQAQASGIRITADQYPWEASGTRISNALVPRWALEGGLNGLRARLNSAETRATIRQEMLGGLERRGGADKLLITGLLGHTHVEVGKTLAELARATDREPVDAAIDVLMTGDARVASFNMSPSDIAAFAHKEWVVTGSDGSNGHPRKYASFPKAYRDLVVNSSTMDMARFIRRSSGQTADIIGLRDRGYLKKGFAADIVIFDPDAFAPVATYQSPRELSVGVRHLLVNGVPMIADGDYTGALPGAPLLHEVICIGSINRIQYSAEPIAKVQPNMP</sequence>
<dbReference type="Pfam" id="PF07969">
    <property type="entry name" value="Amidohydro_3"/>
    <property type="match status" value="1"/>
</dbReference>
<keyword evidence="3" id="KW-1185">Reference proteome</keyword>